<keyword evidence="3" id="KW-0274">FAD</keyword>
<sequence>MPIAVVRPQAGDQVAKIVEIAARFKTPLYPISTGRNWGYGAATPVQRGCTVVDLSDLRAIRFVDEQLGLIELEPGVTQGMLHEFLDTRGLDWMVPVHGGGPDCSLLGNALERGYGLTPTTDHFAALTSLEAVLADGSTYQSPFRKLGLDLIAAAHRWQIGPYVEGLFSQGNFGIVTRATFELQRRPEHVEAFFLRLRDDSQLCAIVESLRTVLADLGGSIAGVNLMNDRRVLSMSRPYPVDQVEPGDIISESLCHQMTASAGISRWTVAGVIHCPTDMRRTVRKLLWRRLPDSVSRPIHMNRRRVRVARAITKRLPIGSRSVLQQIDSIESLLDLADGIPRRVALPLAYWLRGEQPESSAELNPARDGCGLLWYSPLVPMKQEFVEPYVQMVESTCASFGIEPLFTLTTLSDRLFDSTVPILYRPEEPGAIERAHACYAALVAEGIKLGCVPYRMSTRTFAEGETPGTMSEATNLTKQLKDATDPNGLIAPGRYFL</sequence>
<dbReference type="Gene3D" id="3.30.43.10">
    <property type="entry name" value="Uridine Diphospho-n-acetylenolpyruvylglucosamine Reductase, domain 2"/>
    <property type="match status" value="1"/>
</dbReference>
<evidence type="ECO:0000259" key="4">
    <source>
        <dbReference type="PROSITE" id="PS51387"/>
    </source>
</evidence>
<keyword evidence="6" id="KW-1185">Reference proteome</keyword>
<proteinExistence type="inferred from homology"/>
<gene>
    <name evidence="5" type="primary">pchF_1</name>
    <name evidence="5" type="ORF">TBK1r_18030</name>
</gene>
<protein>
    <submittedName>
        <fullName evidence="5">4-cresol dehydrogenase [hydroxylating] flavoprotein subunit</fullName>
    </submittedName>
</protein>
<dbReference type="PANTHER" id="PTHR11748:SF111">
    <property type="entry name" value="D-LACTATE DEHYDROGENASE, MITOCHONDRIAL-RELATED"/>
    <property type="match status" value="1"/>
</dbReference>
<dbReference type="InterPro" id="IPR016167">
    <property type="entry name" value="FAD-bd_PCMH_sub1"/>
</dbReference>
<dbReference type="EMBL" id="CP036432">
    <property type="protein sequence ID" value="QDV82871.1"/>
    <property type="molecule type" value="Genomic_DNA"/>
</dbReference>
<dbReference type="InterPro" id="IPR036318">
    <property type="entry name" value="FAD-bd_PCMH-like_sf"/>
</dbReference>
<dbReference type="SUPFAM" id="SSF55103">
    <property type="entry name" value="FAD-linked oxidases, C-terminal domain"/>
    <property type="match status" value="1"/>
</dbReference>
<accession>A0ABX5XM03</accession>
<dbReference type="Pfam" id="PF01565">
    <property type="entry name" value="FAD_binding_4"/>
    <property type="match status" value="1"/>
</dbReference>
<comment type="similarity">
    <text evidence="1">Belongs to the FAD-binding oxidoreductase/transferase type 4 family.</text>
</comment>
<dbReference type="InterPro" id="IPR016170">
    <property type="entry name" value="Cytok_DH_C_sf"/>
</dbReference>
<dbReference type="PROSITE" id="PS51387">
    <property type="entry name" value="FAD_PCMH"/>
    <property type="match status" value="1"/>
</dbReference>
<evidence type="ECO:0000313" key="6">
    <source>
        <dbReference type="Proteomes" id="UP000318081"/>
    </source>
</evidence>
<dbReference type="PANTHER" id="PTHR11748">
    <property type="entry name" value="D-LACTATE DEHYDROGENASE"/>
    <property type="match status" value="1"/>
</dbReference>
<evidence type="ECO:0000256" key="3">
    <source>
        <dbReference type="ARBA" id="ARBA00022827"/>
    </source>
</evidence>
<dbReference type="RefSeq" id="WP_419581134.1">
    <property type="nucleotide sequence ID" value="NZ_CP036432.1"/>
</dbReference>
<dbReference type="InterPro" id="IPR006094">
    <property type="entry name" value="Oxid_FAD_bind_N"/>
</dbReference>
<dbReference type="SUPFAM" id="SSF56176">
    <property type="entry name" value="FAD-binding/transporter-associated domain-like"/>
    <property type="match status" value="1"/>
</dbReference>
<keyword evidence="2" id="KW-0285">Flavoprotein</keyword>
<feature type="domain" description="FAD-binding PCMH-type" evidence="4">
    <location>
        <begin position="1"/>
        <end position="185"/>
    </location>
</feature>
<dbReference type="InterPro" id="IPR016164">
    <property type="entry name" value="FAD-linked_Oxase-like_C"/>
</dbReference>
<dbReference type="Proteomes" id="UP000318081">
    <property type="component" value="Chromosome"/>
</dbReference>
<dbReference type="InterPro" id="IPR016169">
    <property type="entry name" value="FAD-bd_PCMH_sub2"/>
</dbReference>
<evidence type="ECO:0000313" key="5">
    <source>
        <dbReference type="EMBL" id="QDV82871.1"/>
    </source>
</evidence>
<dbReference type="InterPro" id="IPR016166">
    <property type="entry name" value="FAD-bd_PCMH"/>
</dbReference>
<name>A0ABX5XM03_9BACT</name>
<evidence type="ECO:0000256" key="2">
    <source>
        <dbReference type="ARBA" id="ARBA00022630"/>
    </source>
</evidence>
<dbReference type="Gene3D" id="3.30.465.10">
    <property type="match status" value="1"/>
</dbReference>
<reference evidence="5 6" key="1">
    <citation type="submission" date="2019-02" db="EMBL/GenBank/DDBJ databases">
        <title>Deep-cultivation of Planctomycetes and their phenomic and genomic characterization uncovers novel biology.</title>
        <authorList>
            <person name="Wiegand S."/>
            <person name="Jogler M."/>
            <person name="Boedeker C."/>
            <person name="Pinto D."/>
            <person name="Vollmers J."/>
            <person name="Rivas-Marin E."/>
            <person name="Kohn T."/>
            <person name="Peeters S.H."/>
            <person name="Heuer A."/>
            <person name="Rast P."/>
            <person name="Oberbeckmann S."/>
            <person name="Bunk B."/>
            <person name="Jeske O."/>
            <person name="Meyerdierks A."/>
            <person name="Storesund J.E."/>
            <person name="Kallscheuer N."/>
            <person name="Luecker S."/>
            <person name="Lage O.M."/>
            <person name="Pohl T."/>
            <person name="Merkel B.J."/>
            <person name="Hornburger P."/>
            <person name="Mueller R.-W."/>
            <person name="Bruemmer F."/>
            <person name="Labrenz M."/>
            <person name="Spormann A.M."/>
            <person name="Op den Camp H."/>
            <person name="Overmann J."/>
            <person name="Amann R."/>
            <person name="Jetten M.S.M."/>
            <person name="Mascher T."/>
            <person name="Medema M.H."/>
            <person name="Devos D.P."/>
            <person name="Kaster A.-K."/>
            <person name="Ovreas L."/>
            <person name="Rohde M."/>
            <person name="Galperin M.Y."/>
            <person name="Jogler C."/>
        </authorList>
    </citation>
    <scope>NUCLEOTIDE SEQUENCE [LARGE SCALE GENOMIC DNA]</scope>
    <source>
        <strain evidence="5 6">TBK1r</strain>
    </source>
</reference>
<evidence type="ECO:0000256" key="1">
    <source>
        <dbReference type="ARBA" id="ARBA00008000"/>
    </source>
</evidence>
<dbReference type="Gene3D" id="3.40.462.10">
    <property type="entry name" value="FAD-linked oxidases, C-terminal domain"/>
    <property type="match status" value="1"/>
</dbReference>
<organism evidence="5 6">
    <name type="scientific">Stieleria magnilauensis</name>
    <dbReference type="NCBI Taxonomy" id="2527963"/>
    <lineage>
        <taxon>Bacteria</taxon>
        <taxon>Pseudomonadati</taxon>
        <taxon>Planctomycetota</taxon>
        <taxon>Planctomycetia</taxon>
        <taxon>Pirellulales</taxon>
        <taxon>Pirellulaceae</taxon>
        <taxon>Stieleria</taxon>
    </lineage>
</organism>